<dbReference type="PATRIC" id="fig|1359161.3.peg.300"/>
<organism evidence="1 2">
    <name type="scientific">Anaplasma phagocytophilum str. NCH-1</name>
    <dbReference type="NCBI Taxonomy" id="1359161"/>
    <lineage>
        <taxon>Bacteria</taxon>
        <taxon>Pseudomonadati</taxon>
        <taxon>Pseudomonadota</taxon>
        <taxon>Alphaproteobacteria</taxon>
        <taxon>Rickettsiales</taxon>
        <taxon>Anaplasmataceae</taxon>
        <taxon>Anaplasma</taxon>
        <taxon>phagocytophilum group</taxon>
    </lineage>
</organism>
<dbReference type="Proteomes" id="UP000033754">
    <property type="component" value="Unassembled WGS sequence"/>
</dbReference>
<accession>A0A0F3NMY0</accession>
<proteinExistence type="predicted"/>
<sequence>MLFGIFTYHLNKAKIQMYPMDLSVLIDNVRNKTKCALLGKLPNRT</sequence>
<dbReference type="AlphaFoldDB" id="A0A0F3NMY0"/>
<reference evidence="1 2" key="1">
    <citation type="submission" date="2015-01" db="EMBL/GenBank/DDBJ databases">
        <title>Genome Sequencing of Rickettsiales.</title>
        <authorList>
            <person name="Daugherty S.C."/>
            <person name="Su Q."/>
            <person name="Abolude K."/>
            <person name="Beier-Sexton M."/>
            <person name="Carlyon J.A."/>
            <person name="Carter R."/>
            <person name="Day N.P."/>
            <person name="Dumler S.J."/>
            <person name="Dyachenko V."/>
            <person name="Godinez A."/>
            <person name="Kurtti T.J."/>
            <person name="Lichay M."/>
            <person name="Mullins K.E."/>
            <person name="Ott S."/>
            <person name="Pappas-Brown V."/>
            <person name="Paris D.H."/>
            <person name="Patel P."/>
            <person name="Richards A.L."/>
            <person name="Sadzewicz L."/>
            <person name="Sears K."/>
            <person name="Seidman D."/>
            <person name="Sengamalay N."/>
            <person name="Stenos J."/>
            <person name="Tallon L.J."/>
            <person name="Vincent G."/>
            <person name="Fraser C.M."/>
            <person name="Munderloh U."/>
            <person name="Dunning-Hotopp J.C."/>
        </authorList>
    </citation>
    <scope>NUCLEOTIDE SEQUENCE [LARGE SCALE GENOMIC DNA]</scope>
    <source>
        <strain evidence="1 2">NCH-1</strain>
    </source>
</reference>
<gene>
    <name evidence="1" type="ORF">EPHNCH_0288</name>
</gene>
<evidence type="ECO:0000313" key="1">
    <source>
        <dbReference type="EMBL" id="KJV68249.1"/>
    </source>
</evidence>
<name>A0A0F3NMY0_ANAPH</name>
<dbReference type="EMBL" id="LANT01000001">
    <property type="protein sequence ID" value="KJV68249.1"/>
    <property type="molecule type" value="Genomic_DNA"/>
</dbReference>
<evidence type="ECO:0000313" key="2">
    <source>
        <dbReference type="Proteomes" id="UP000033754"/>
    </source>
</evidence>
<comment type="caution">
    <text evidence="1">The sequence shown here is derived from an EMBL/GenBank/DDBJ whole genome shotgun (WGS) entry which is preliminary data.</text>
</comment>
<protein>
    <submittedName>
        <fullName evidence="1">Uncharacterized protein</fullName>
    </submittedName>
</protein>